<dbReference type="Proteomes" id="UP000295680">
    <property type="component" value="Unassembled WGS sequence"/>
</dbReference>
<keyword evidence="2" id="KW-1185">Reference proteome</keyword>
<protein>
    <submittedName>
        <fullName evidence="1">Uncharacterized protein</fullName>
    </submittedName>
</protein>
<organism evidence="1 2">
    <name type="scientific">Actinocrispum wychmicini</name>
    <dbReference type="NCBI Taxonomy" id="1213861"/>
    <lineage>
        <taxon>Bacteria</taxon>
        <taxon>Bacillati</taxon>
        <taxon>Actinomycetota</taxon>
        <taxon>Actinomycetes</taxon>
        <taxon>Pseudonocardiales</taxon>
        <taxon>Pseudonocardiaceae</taxon>
        <taxon>Actinocrispum</taxon>
    </lineage>
</organism>
<evidence type="ECO:0000313" key="2">
    <source>
        <dbReference type="Proteomes" id="UP000295680"/>
    </source>
</evidence>
<sequence>MGFNNFLPVGRYLPKANEHGYYVWDRIEDAMIGEPMEKHEDAVRACRGMNIKVIRKRHFQVAGLDEDPNGSTTHE</sequence>
<dbReference type="RefSeq" id="WP_132123951.1">
    <property type="nucleotide sequence ID" value="NZ_SLWS01000011.1"/>
</dbReference>
<reference evidence="1 2" key="1">
    <citation type="submission" date="2019-03" db="EMBL/GenBank/DDBJ databases">
        <title>Genomic Encyclopedia of Type Strains, Phase IV (KMG-IV): sequencing the most valuable type-strain genomes for metagenomic binning, comparative biology and taxonomic classification.</title>
        <authorList>
            <person name="Goeker M."/>
        </authorList>
    </citation>
    <scope>NUCLEOTIDE SEQUENCE [LARGE SCALE GENOMIC DNA]</scope>
    <source>
        <strain evidence="1 2">DSM 45934</strain>
    </source>
</reference>
<proteinExistence type="predicted"/>
<evidence type="ECO:0000313" key="1">
    <source>
        <dbReference type="EMBL" id="TCO52975.1"/>
    </source>
</evidence>
<accession>A0A4R2JFF6</accession>
<name>A0A4R2JFF6_9PSEU</name>
<gene>
    <name evidence="1" type="ORF">EV192_111169</name>
</gene>
<dbReference type="EMBL" id="SLWS01000011">
    <property type="protein sequence ID" value="TCO52975.1"/>
    <property type="molecule type" value="Genomic_DNA"/>
</dbReference>
<dbReference type="OrthoDB" id="9780903at2"/>
<comment type="caution">
    <text evidence="1">The sequence shown here is derived from an EMBL/GenBank/DDBJ whole genome shotgun (WGS) entry which is preliminary data.</text>
</comment>
<dbReference type="AlphaFoldDB" id="A0A4R2JFF6"/>